<accession>A0ABQ7FLH2</accession>
<gene>
    <name evidence="1" type="ORF">GCU69_12220</name>
</gene>
<dbReference type="EMBL" id="WHPN01000262">
    <property type="protein sequence ID" value="KAF4408808.1"/>
    <property type="molecule type" value="Genomic_DNA"/>
</dbReference>
<keyword evidence="2" id="KW-1185">Reference proteome</keyword>
<protein>
    <recommendedName>
        <fullName evidence="3">ABM domain-containing protein</fullName>
    </recommendedName>
</protein>
<evidence type="ECO:0000313" key="1">
    <source>
        <dbReference type="EMBL" id="KAF4408808.1"/>
    </source>
</evidence>
<dbReference type="Proteomes" id="UP000621266">
    <property type="component" value="Unassembled WGS sequence"/>
</dbReference>
<proteinExistence type="predicted"/>
<name>A0ABQ7FLH2_9ACTN</name>
<evidence type="ECO:0008006" key="3">
    <source>
        <dbReference type="Google" id="ProtNLM"/>
    </source>
</evidence>
<evidence type="ECO:0000313" key="2">
    <source>
        <dbReference type="Proteomes" id="UP000621266"/>
    </source>
</evidence>
<comment type="caution">
    <text evidence="1">The sequence shown here is derived from an EMBL/GenBank/DDBJ whole genome shotgun (WGS) entry which is preliminary data.</text>
</comment>
<organism evidence="1 2">
    <name type="scientific">Streptomyces lycii</name>
    <dbReference type="NCBI Taxonomy" id="2654337"/>
    <lineage>
        <taxon>Bacteria</taxon>
        <taxon>Bacillati</taxon>
        <taxon>Actinomycetota</taxon>
        <taxon>Actinomycetes</taxon>
        <taxon>Kitasatosporales</taxon>
        <taxon>Streptomycetaceae</taxon>
        <taxon>Streptomyces</taxon>
    </lineage>
</organism>
<sequence>MAGERPRVYEIRVQGCAGTDEALALQEPIARTLCPEPEHAGPCAVPWDITLGDTDEPVLVVGVYTTRERAAEAAGQVREVVGGTLSVVLGEGDPGRFETLVEQYRIEHGTGLV</sequence>
<reference evidence="1 2" key="1">
    <citation type="submission" date="2019-10" db="EMBL/GenBank/DDBJ databases">
        <title>Streptomyces tenebrisbrunneis sp.nov., an endogenous actinomycete isolated from of Lycium ruthenicum.</title>
        <authorList>
            <person name="Ma L."/>
        </authorList>
    </citation>
    <scope>NUCLEOTIDE SEQUENCE [LARGE SCALE GENOMIC DNA]</scope>
    <source>
        <strain evidence="1 2">TRM 66187</strain>
    </source>
</reference>